<comment type="similarity">
    <text evidence="4">Belongs to the FAD-dependent glycerol-3-phosphate dehydrogenase family.</text>
</comment>
<gene>
    <name evidence="15" type="ORF">J8A68_004722</name>
</gene>
<dbReference type="RefSeq" id="XP_049262007.1">
    <property type="nucleotide sequence ID" value="XM_049408711.1"/>
</dbReference>
<dbReference type="Pfam" id="PF01266">
    <property type="entry name" value="DAO"/>
    <property type="match status" value="1"/>
</dbReference>
<evidence type="ECO:0000259" key="13">
    <source>
        <dbReference type="Pfam" id="PF01266"/>
    </source>
</evidence>
<comment type="subcellular location">
    <subcellularLocation>
        <location evidence="2">Mitochondrion</location>
    </subcellularLocation>
</comment>
<protein>
    <recommendedName>
        <fullName evidence="6">Glycerol-3-phosphate dehydrogenase, mitochondrial</fullName>
        <ecNumber evidence="5">1.1.5.3</ecNumber>
    </recommendedName>
</protein>
<dbReference type="InterPro" id="IPR000447">
    <property type="entry name" value="G3P_DH_FAD-dep"/>
</dbReference>
<dbReference type="GO" id="GO:0006072">
    <property type="term" value="P:glycerol-3-phosphate metabolic process"/>
    <property type="evidence" value="ECO:0007669"/>
    <property type="project" value="InterPro"/>
</dbReference>
<keyword evidence="16" id="KW-1185">Reference proteome</keyword>
<evidence type="ECO:0000256" key="10">
    <source>
        <dbReference type="ARBA" id="ARBA00023002"/>
    </source>
</evidence>
<comment type="pathway">
    <text evidence="3">Polyol metabolism; glycerol degradation via glycerol kinase pathway; glycerone phosphate from sn-glycerol 3-phosphate (anaerobic route): step 1/1.</text>
</comment>
<evidence type="ECO:0000256" key="9">
    <source>
        <dbReference type="ARBA" id="ARBA00022946"/>
    </source>
</evidence>
<keyword evidence="10" id="KW-0560">Oxidoreductase</keyword>
<dbReference type="FunFam" id="1.10.8.870:FF:000005">
    <property type="entry name" value="Glycerol-3-phosphate dehydrogenase"/>
    <property type="match status" value="1"/>
</dbReference>
<dbReference type="EMBL" id="JAGSYN010000199">
    <property type="protein sequence ID" value="KAG7661774.1"/>
    <property type="molecule type" value="Genomic_DNA"/>
</dbReference>
<feature type="domain" description="FAD dependent oxidoreductase" evidence="13">
    <location>
        <begin position="69"/>
        <end position="447"/>
    </location>
</feature>
<comment type="catalytic activity">
    <reaction evidence="12">
        <text>a quinone + sn-glycerol 3-phosphate = dihydroxyacetone phosphate + a quinol</text>
        <dbReference type="Rhea" id="RHEA:18977"/>
        <dbReference type="ChEBI" id="CHEBI:24646"/>
        <dbReference type="ChEBI" id="CHEBI:57597"/>
        <dbReference type="ChEBI" id="CHEBI:57642"/>
        <dbReference type="ChEBI" id="CHEBI:132124"/>
        <dbReference type="EC" id="1.1.5.3"/>
    </reaction>
</comment>
<evidence type="ECO:0000256" key="1">
    <source>
        <dbReference type="ARBA" id="ARBA00001974"/>
    </source>
</evidence>
<dbReference type="Proteomes" id="UP000694255">
    <property type="component" value="Unassembled WGS sequence"/>
</dbReference>
<organism evidence="15 16">
    <name type="scientific">[Candida] subhashii</name>
    <dbReference type="NCBI Taxonomy" id="561895"/>
    <lineage>
        <taxon>Eukaryota</taxon>
        <taxon>Fungi</taxon>
        <taxon>Dikarya</taxon>
        <taxon>Ascomycota</taxon>
        <taxon>Saccharomycotina</taxon>
        <taxon>Pichiomycetes</taxon>
        <taxon>Debaryomycetaceae</taxon>
        <taxon>Spathaspora</taxon>
    </lineage>
</organism>
<proteinExistence type="inferred from homology"/>
<evidence type="ECO:0000313" key="15">
    <source>
        <dbReference type="EMBL" id="KAG7661774.1"/>
    </source>
</evidence>
<evidence type="ECO:0000256" key="4">
    <source>
        <dbReference type="ARBA" id="ARBA00007330"/>
    </source>
</evidence>
<dbReference type="OrthoDB" id="264015at2759"/>
<dbReference type="EC" id="1.1.5.3" evidence="5"/>
<dbReference type="InterPro" id="IPR006076">
    <property type="entry name" value="FAD-dep_OxRdtase"/>
</dbReference>
<comment type="caution">
    <text evidence="15">The sequence shown here is derived from an EMBL/GenBank/DDBJ whole genome shotgun (WGS) entry which is preliminary data.</text>
</comment>
<dbReference type="GeneID" id="73471522"/>
<dbReference type="GO" id="GO:0004368">
    <property type="term" value="F:glycerol-3-phosphate dehydrogenase (quinone) activity"/>
    <property type="evidence" value="ECO:0007669"/>
    <property type="project" value="UniProtKB-EC"/>
</dbReference>
<evidence type="ECO:0000256" key="6">
    <source>
        <dbReference type="ARBA" id="ARBA00020025"/>
    </source>
</evidence>
<name>A0A8J5UWP6_9ASCO</name>
<dbReference type="InterPro" id="IPR031656">
    <property type="entry name" value="DAO_C"/>
</dbReference>
<dbReference type="GO" id="GO:0005739">
    <property type="term" value="C:mitochondrion"/>
    <property type="evidence" value="ECO:0007669"/>
    <property type="project" value="UniProtKB-SubCell"/>
</dbReference>
<dbReference type="Pfam" id="PF16901">
    <property type="entry name" value="DAO_C"/>
    <property type="match status" value="1"/>
</dbReference>
<keyword evidence="7" id="KW-0285">Flavoprotein</keyword>
<sequence length="639" mass="70770">MSRILRSALAKTAIATGAILGGTVVYLDFIKPANPPELVTSYKPLQKSLGAPPSRDALVENLKTTKKFDMLIIGGGAVGSGTVLDAVTRGMNVCLLEKEDFASGTSSKSTKMAHGGVRYLEKAIFGLSKAQLDLVIEALNERANMLRTAPHLCGILPIMIPVYTWWQIPYFFAGCKMYDWFAGYQNLRSSTIFSKEITTAIAPMLDSSNLKASCIYHDGTFNDARMNSTLAITAIENGATVLNYFQVNQLLKDDSGKVVGVKAQDLETNEIYEIKATSVVNATGPFADKILEMDEHPQGLPPKEERKPRMVVPSSGVHIVLPEYYCSDEVGLLDPSPSDGRVMFFLPWQGKVLAGTTDTALKSVPEHPVPTEAEIQDILKELQKYISFPVKREDVLSAWSGIRPLVRDPATVTEENEGSTEGIVRSHLLTQSPSGLVTISGGKWTTYREMAEQTVDHVIKNFDFDGKQFKPCQTNKLILAGGEDYSKNYAARLIHEYRIPLKLANHLANNYGSRSPLILELYRANDYNKLPVSLASAKSFNPSQSTSSPENYLNYKRFEEPFTIAELKYALKYEYVRTPVDFLARRTRLAFLNAKEALTAVDGVVDIMAKELHWSNKTKERMKNDAISYISNMGVSTNN</sequence>
<evidence type="ECO:0000256" key="11">
    <source>
        <dbReference type="ARBA" id="ARBA00023128"/>
    </source>
</evidence>
<evidence type="ECO:0000256" key="5">
    <source>
        <dbReference type="ARBA" id="ARBA00013029"/>
    </source>
</evidence>
<evidence type="ECO:0000256" key="3">
    <source>
        <dbReference type="ARBA" id="ARBA00005157"/>
    </source>
</evidence>
<accession>A0A8J5UWP6</accession>
<comment type="cofactor">
    <cofactor evidence="1">
        <name>FAD</name>
        <dbReference type="ChEBI" id="CHEBI:57692"/>
    </cofactor>
</comment>
<evidence type="ECO:0000313" key="16">
    <source>
        <dbReference type="Proteomes" id="UP000694255"/>
    </source>
</evidence>
<evidence type="ECO:0000256" key="2">
    <source>
        <dbReference type="ARBA" id="ARBA00004173"/>
    </source>
</evidence>
<evidence type="ECO:0000256" key="8">
    <source>
        <dbReference type="ARBA" id="ARBA00022827"/>
    </source>
</evidence>
<dbReference type="FunFam" id="3.30.9.10:FF:000037">
    <property type="entry name" value="Glycerol-3-phosphate dehydrogenase"/>
    <property type="match status" value="1"/>
</dbReference>
<evidence type="ECO:0000256" key="7">
    <source>
        <dbReference type="ARBA" id="ARBA00022630"/>
    </source>
</evidence>
<keyword evidence="9" id="KW-0809">Transit peptide</keyword>
<keyword evidence="8" id="KW-0274">FAD</keyword>
<dbReference type="PANTHER" id="PTHR11985:SF15">
    <property type="entry name" value="GLYCEROL-3-PHOSPHATE DEHYDROGENASE, MITOCHONDRIAL"/>
    <property type="match status" value="1"/>
</dbReference>
<feature type="domain" description="Alpha-glycerophosphate oxidase C-terminal" evidence="14">
    <location>
        <begin position="472"/>
        <end position="618"/>
    </location>
</feature>
<dbReference type="PROSITE" id="PS00978">
    <property type="entry name" value="FAD_G3PDH_2"/>
    <property type="match status" value="1"/>
</dbReference>
<evidence type="ECO:0000256" key="12">
    <source>
        <dbReference type="ARBA" id="ARBA00049055"/>
    </source>
</evidence>
<dbReference type="PANTHER" id="PTHR11985">
    <property type="entry name" value="GLYCEROL-3-PHOSPHATE DEHYDROGENASE"/>
    <property type="match status" value="1"/>
</dbReference>
<reference evidence="15 16" key="1">
    <citation type="journal article" date="2021" name="DNA Res.">
        <title>Genome analysis of Candida subhashii reveals its hybrid nature and dual mitochondrial genome conformations.</title>
        <authorList>
            <person name="Mixao V."/>
            <person name="Hegedusova E."/>
            <person name="Saus E."/>
            <person name="Pryszcz L.P."/>
            <person name="Cillingova A."/>
            <person name="Nosek J."/>
            <person name="Gabaldon T."/>
        </authorList>
    </citation>
    <scope>NUCLEOTIDE SEQUENCE [LARGE SCALE GENOMIC DNA]</scope>
    <source>
        <strain evidence="15 16">CBS 10753</strain>
    </source>
</reference>
<keyword evidence="11" id="KW-0496">Mitochondrion</keyword>
<evidence type="ECO:0000259" key="14">
    <source>
        <dbReference type="Pfam" id="PF16901"/>
    </source>
</evidence>
<dbReference type="AlphaFoldDB" id="A0A8J5UWP6"/>